<evidence type="ECO:0000313" key="8">
    <source>
        <dbReference type="Proteomes" id="UP000444960"/>
    </source>
</evidence>
<dbReference type="OrthoDB" id="3401800at2"/>
<keyword evidence="3 6" id="KW-0456">Lyase</keyword>
<feature type="modified residue" description="N6-(pyridoxal phosphate)lysine" evidence="5">
    <location>
        <position position="234"/>
    </location>
</feature>
<keyword evidence="2 5" id="KW-0663">Pyridoxal phosphate</keyword>
<proteinExistence type="inferred from homology"/>
<dbReference type="InterPro" id="IPR015422">
    <property type="entry name" value="PyrdxlP-dep_Trfase_small"/>
</dbReference>
<accession>A0A7I9VA46</accession>
<name>A0A7I9VA46_9ACTN</name>
<dbReference type="PANTHER" id="PTHR42735">
    <property type="match status" value="1"/>
</dbReference>
<dbReference type="GO" id="GO:0004058">
    <property type="term" value="F:aromatic-L-amino-acid decarboxylase activity"/>
    <property type="evidence" value="ECO:0007669"/>
    <property type="project" value="UniProtKB-ARBA"/>
</dbReference>
<comment type="caution">
    <text evidence="7">The sequence shown here is derived from an EMBL/GenBank/DDBJ whole genome shotgun (WGS) entry which is preliminary data.</text>
</comment>
<dbReference type="SUPFAM" id="SSF53383">
    <property type="entry name" value="PLP-dependent transferases"/>
    <property type="match status" value="1"/>
</dbReference>
<dbReference type="Proteomes" id="UP000444960">
    <property type="component" value="Unassembled WGS sequence"/>
</dbReference>
<dbReference type="GO" id="GO:0030170">
    <property type="term" value="F:pyridoxal phosphate binding"/>
    <property type="evidence" value="ECO:0007669"/>
    <property type="project" value="InterPro"/>
</dbReference>
<evidence type="ECO:0000256" key="2">
    <source>
        <dbReference type="ARBA" id="ARBA00022898"/>
    </source>
</evidence>
<dbReference type="Pfam" id="PF00282">
    <property type="entry name" value="Pyridoxal_deC"/>
    <property type="match status" value="1"/>
</dbReference>
<dbReference type="PANTHER" id="PTHR42735:SF6">
    <property type="entry name" value="SPHINGOSINE-1-PHOSPHATE LYASE 1"/>
    <property type="match status" value="1"/>
</dbReference>
<dbReference type="InterPro" id="IPR002129">
    <property type="entry name" value="PyrdxlP-dep_de-COase"/>
</dbReference>
<dbReference type="InterPro" id="IPR015421">
    <property type="entry name" value="PyrdxlP-dep_Trfase_major"/>
</dbReference>
<evidence type="ECO:0000313" key="7">
    <source>
        <dbReference type="EMBL" id="GEE02266.1"/>
    </source>
</evidence>
<dbReference type="InterPro" id="IPR050477">
    <property type="entry name" value="GrpII_AminoAcid_Decarb"/>
</dbReference>
<evidence type="ECO:0000256" key="4">
    <source>
        <dbReference type="ARBA" id="ARBA00038302"/>
    </source>
</evidence>
<sequence>MTSPARAVDDVLADLRARRASDAPTHGGRILSYVYDSGLAEIDRLAADASALVQPVNGLDPTVFGSVASFERDLIAFSRTAFGSTDAVGSVTSGGTESCVLAVLAAREHSGTRAGSGSIVMPSTAHAAFDKAAKLLGVTARRVPVDPVTTRVDPAAMAGAITDDTFLLVASAPNYPTGALDPIEAIGALALERGLPLHVDACLGGFALAWWPDELPAWDLRVPGVTSLSADFHKYGYAPKGASILLHADRDRHRSAYFATTDWPGYPIVNATLLGSRSAAGLASAWAITRHLGSDGFADLVADIASAVRVLVDTVRRIDGLRVVGEPSGPVFAVSADTEAADPIDPHRWADEVSARGFTLQAQPGFTQADGSVLPPSTHLTITPVTARIVDDLAAALTDAAATARGRERATAPAALVELSSAFASGAVTVDDALGLDSATTEAVLVGAGIDPHTDPAAASDALDLSAVIAAIDLLPRPVTAKMLTEFLAAFTNP</sequence>
<keyword evidence="7" id="KW-0032">Aminotransferase</keyword>
<comment type="similarity">
    <text evidence="4">Belongs to the group II decarboxylase family. Sphingosine-1-phosphate lyase subfamily.</text>
</comment>
<dbReference type="EMBL" id="BJOV01000005">
    <property type="protein sequence ID" value="GEE02266.1"/>
    <property type="molecule type" value="Genomic_DNA"/>
</dbReference>
<keyword evidence="8" id="KW-1185">Reference proteome</keyword>
<gene>
    <name evidence="7" type="ORF">nbrc107696_27120</name>
</gene>
<protein>
    <submittedName>
        <fullName evidence="7">Aspartate aminotransferase family protein</fullName>
    </submittedName>
</protein>
<dbReference type="AlphaFoldDB" id="A0A7I9VA46"/>
<keyword evidence="7" id="KW-0808">Transferase</keyword>
<evidence type="ECO:0000256" key="6">
    <source>
        <dbReference type="RuleBase" id="RU000382"/>
    </source>
</evidence>
<dbReference type="Gene3D" id="6.10.140.2150">
    <property type="match status" value="1"/>
</dbReference>
<evidence type="ECO:0000256" key="3">
    <source>
        <dbReference type="ARBA" id="ARBA00023239"/>
    </source>
</evidence>
<evidence type="ECO:0000256" key="5">
    <source>
        <dbReference type="PIRSR" id="PIRSR602129-50"/>
    </source>
</evidence>
<dbReference type="GO" id="GO:0008483">
    <property type="term" value="F:transaminase activity"/>
    <property type="evidence" value="ECO:0007669"/>
    <property type="project" value="UniProtKB-KW"/>
</dbReference>
<evidence type="ECO:0000256" key="1">
    <source>
        <dbReference type="ARBA" id="ARBA00001933"/>
    </source>
</evidence>
<organism evidence="7 8">
    <name type="scientific">Gordonia spumicola</name>
    <dbReference type="NCBI Taxonomy" id="589161"/>
    <lineage>
        <taxon>Bacteria</taxon>
        <taxon>Bacillati</taxon>
        <taxon>Actinomycetota</taxon>
        <taxon>Actinomycetes</taxon>
        <taxon>Mycobacteriales</taxon>
        <taxon>Gordoniaceae</taxon>
        <taxon>Gordonia</taxon>
    </lineage>
</organism>
<comment type="cofactor">
    <cofactor evidence="1 5 6">
        <name>pyridoxal 5'-phosphate</name>
        <dbReference type="ChEBI" id="CHEBI:597326"/>
    </cofactor>
</comment>
<dbReference type="Gene3D" id="3.90.1150.10">
    <property type="entry name" value="Aspartate Aminotransferase, domain 1"/>
    <property type="match status" value="1"/>
</dbReference>
<dbReference type="InterPro" id="IPR015424">
    <property type="entry name" value="PyrdxlP-dep_Trfase"/>
</dbReference>
<dbReference type="Gene3D" id="3.40.640.10">
    <property type="entry name" value="Type I PLP-dependent aspartate aminotransferase-like (Major domain)"/>
    <property type="match status" value="1"/>
</dbReference>
<reference evidence="8" key="1">
    <citation type="submission" date="2019-06" db="EMBL/GenBank/DDBJ databases">
        <title>Gordonia isolated from sludge of a wastewater treatment plant.</title>
        <authorList>
            <person name="Tamura T."/>
            <person name="Aoyama K."/>
            <person name="Kang Y."/>
            <person name="Saito S."/>
            <person name="Akiyama N."/>
            <person name="Yazawa K."/>
            <person name="Gonoi T."/>
            <person name="Mikami Y."/>
        </authorList>
    </citation>
    <scope>NUCLEOTIDE SEQUENCE [LARGE SCALE GENOMIC DNA]</scope>
    <source>
        <strain evidence="8">NBRC 107696</strain>
    </source>
</reference>
<dbReference type="RefSeq" id="WP_161895962.1">
    <property type="nucleotide sequence ID" value="NZ_BJOV01000005.1"/>
</dbReference>
<dbReference type="GO" id="GO:0019752">
    <property type="term" value="P:carboxylic acid metabolic process"/>
    <property type="evidence" value="ECO:0007669"/>
    <property type="project" value="InterPro"/>
</dbReference>